<keyword evidence="2" id="KW-0224">Dipeptidase</keyword>
<dbReference type="Proteomes" id="UP001337681">
    <property type="component" value="Unassembled WGS sequence"/>
</dbReference>
<accession>A0ABU7H3B7</accession>
<evidence type="ECO:0000313" key="3">
    <source>
        <dbReference type="Proteomes" id="UP001337681"/>
    </source>
</evidence>
<sequence length="389" mass="42377">MHKLSTFLGILLLSISSNTWAQDAKIIHNSAIVVDTHGDILHNQIKSGVDLAKFQPSGQFDLIRAKAGGLDVQIFAVWSDEKGNYKAAIEQIDSLNALIKRNPDKIELVNSSKSVLNAVKNGKLAALIGVEGGHMIDENLDYIDSLASKGMIYLTLTWNNSLSWASSAADESKNKVLASSAGLNDFGKSVIARLNKVGVMVDLSHVGEKTFYDALKYTTKPVLVSHSSVHSINPVPRNLTDDQIKAIGKNGGVISVNFYSGFLDPEYDNNRKKFFDKYESEIKSLTSSIGRSKAIDSVVNIHIKEAQLLGPSIDKIADHIDHIVKLIGVNHVGIGADFDGAESFPQGMNSVADFPKLTEVLNKRGYSKNEIHKILGGNFLRLLKDIKGI</sequence>
<keyword evidence="2" id="KW-0645">Protease</keyword>
<dbReference type="Pfam" id="PF01244">
    <property type="entry name" value="Peptidase_M19"/>
    <property type="match status" value="1"/>
</dbReference>
<protein>
    <submittedName>
        <fullName evidence="2">Dipeptidase</fullName>
        <ecNumber evidence="2">3.4.13.19</ecNumber>
    </submittedName>
</protein>
<dbReference type="EC" id="3.4.13.19" evidence="2"/>
<keyword evidence="1" id="KW-0732">Signal</keyword>
<gene>
    <name evidence="2" type="ORF">VRU49_10005</name>
</gene>
<feature type="chain" id="PRO_5045648273" evidence="1">
    <location>
        <begin position="22"/>
        <end position="389"/>
    </location>
</feature>
<dbReference type="PROSITE" id="PS51365">
    <property type="entry name" value="RENAL_DIPEPTIDASE_2"/>
    <property type="match status" value="1"/>
</dbReference>
<dbReference type="EMBL" id="JAZDQU010000002">
    <property type="protein sequence ID" value="MEE1885749.1"/>
    <property type="molecule type" value="Genomic_DNA"/>
</dbReference>
<dbReference type="PANTHER" id="PTHR10443:SF12">
    <property type="entry name" value="DIPEPTIDASE"/>
    <property type="match status" value="1"/>
</dbReference>
<dbReference type="CDD" id="cd01301">
    <property type="entry name" value="rDP_like"/>
    <property type="match status" value="1"/>
</dbReference>
<keyword evidence="2" id="KW-0378">Hydrolase</keyword>
<dbReference type="InterPro" id="IPR032466">
    <property type="entry name" value="Metal_Hydrolase"/>
</dbReference>
<dbReference type="InterPro" id="IPR008257">
    <property type="entry name" value="Pept_M19"/>
</dbReference>
<proteinExistence type="predicted"/>
<evidence type="ECO:0000313" key="2">
    <source>
        <dbReference type="EMBL" id="MEE1885749.1"/>
    </source>
</evidence>
<comment type="caution">
    <text evidence="2">The sequence shown here is derived from an EMBL/GenBank/DDBJ whole genome shotgun (WGS) entry which is preliminary data.</text>
</comment>
<keyword evidence="3" id="KW-1185">Reference proteome</keyword>
<dbReference type="PANTHER" id="PTHR10443">
    <property type="entry name" value="MICROSOMAL DIPEPTIDASE"/>
    <property type="match status" value="1"/>
</dbReference>
<organism evidence="2 3">
    <name type="scientific">Pedobacter flavus</name>
    <dbReference type="NCBI Taxonomy" id="3113906"/>
    <lineage>
        <taxon>Bacteria</taxon>
        <taxon>Pseudomonadati</taxon>
        <taxon>Bacteroidota</taxon>
        <taxon>Sphingobacteriia</taxon>
        <taxon>Sphingobacteriales</taxon>
        <taxon>Sphingobacteriaceae</taxon>
        <taxon>Pedobacter</taxon>
    </lineage>
</organism>
<name>A0ABU7H3B7_9SPHI</name>
<dbReference type="SUPFAM" id="SSF51556">
    <property type="entry name" value="Metallo-dependent hydrolases"/>
    <property type="match status" value="1"/>
</dbReference>
<dbReference type="Gene3D" id="3.20.20.140">
    <property type="entry name" value="Metal-dependent hydrolases"/>
    <property type="match status" value="1"/>
</dbReference>
<dbReference type="GO" id="GO:0016805">
    <property type="term" value="F:dipeptidase activity"/>
    <property type="evidence" value="ECO:0007669"/>
    <property type="project" value="UniProtKB-KW"/>
</dbReference>
<dbReference type="RefSeq" id="WP_330146644.1">
    <property type="nucleotide sequence ID" value="NZ_JAZDQU010000002.1"/>
</dbReference>
<feature type="signal peptide" evidence="1">
    <location>
        <begin position="1"/>
        <end position="21"/>
    </location>
</feature>
<reference evidence="2 3" key="1">
    <citation type="submission" date="2024-01" db="EMBL/GenBank/DDBJ databases">
        <title>Pedobacter sp. nov., isolated from oil-contaminated soil.</title>
        <authorList>
            <person name="Le N.T.T."/>
        </authorList>
    </citation>
    <scope>NUCLEOTIDE SEQUENCE [LARGE SCALE GENOMIC DNA]</scope>
    <source>
        <strain evidence="2 3">VNH31</strain>
    </source>
</reference>
<evidence type="ECO:0000256" key="1">
    <source>
        <dbReference type="SAM" id="SignalP"/>
    </source>
</evidence>